<dbReference type="Proteomes" id="UP001412067">
    <property type="component" value="Unassembled WGS sequence"/>
</dbReference>
<dbReference type="PANTHER" id="PTHR10621:SF38">
    <property type="entry name" value="UBIQUITIN DOMAIN-CONTAINING PROTEIN 7SL RNA1-RELATED"/>
    <property type="match status" value="1"/>
</dbReference>
<evidence type="ECO:0000259" key="1">
    <source>
        <dbReference type="PROSITE" id="PS50053"/>
    </source>
</evidence>
<name>A0ABR2LW31_9ASPA</name>
<dbReference type="PROSITE" id="PS50053">
    <property type="entry name" value="UBIQUITIN_2"/>
    <property type="match status" value="1"/>
</dbReference>
<reference evidence="2 3" key="1">
    <citation type="journal article" date="2022" name="Nat. Plants">
        <title>Genomes of leafy and leafless Platanthera orchids illuminate the evolution of mycoheterotrophy.</title>
        <authorList>
            <person name="Li M.H."/>
            <person name="Liu K.W."/>
            <person name="Li Z."/>
            <person name="Lu H.C."/>
            <person name="Ye Q.L."/>
            <person name="Zhang D."/>
            <person name="Wang J.Y."/>
            <person name="Li Y.F."/>
            <person name="Zhong Z.M."/>
            <person name="Liu X."/>
            <person name="Yu X."/>
            <person name="Liu D.K."/>
            <person name="Tu X.D."/>
            <person name="Liu B."/>
            <person name="Hao Y."/>
            <person name="Liao X.Y."/>
            <person name="Jiang Y.T."/>
            <person name="Sun W.H."/>
            <person name="Chen J."/>
            <person name="Chen Y.Q."/>
            <person name="Ai Y."/>
            <person name="Zhai J.W."/>
            <person name="Wu S.S."/>
            <person name="Zhou Z."/>
            <person name="Hsiao Y.Y."/>
            <person name="Wu W.L."/>
            <person name="Chen Y.Y."/>
            <person name="Lin Y.F."/>
            <person name="Hsu J.L."/>
            <person name="Li C.Y."/>
            <person name="Wang Z.W."/>
            <person name="Zhao X."/>
            <person name="Zhong W.Y."/>
            <person name="Ma X.K."/>
            <person name="Ma L."/>
            <person name="Huang J."/>
            <person name="Chen G.Z."/>
            <person name="Huang M.Z."/>
            <person name="Huang L."/>
            <person name="Peng D.H."/>
            <person name="Luo Y.B."/>
            <person name="Zou S.Q."/>
            <person name="Chen S.P."/>
            <person name="Lan S."/>
            <person name="Tsai W.C."/>
            <person name="Van de Peer Y."/>
            <person name="Liu Z.J."/>
        </authorList>
    </citation>
    <scope>NUCLEOTIDE SEQUENCE [LARGE SCALE GENOMIC DNA]</scope>
    <source>
        <strain evidence="2">Lor288</strain>
    </source>
</reference>
<evidence type="ECO:0000313" key="2">
    <source>
        <dbReference type="EMBL" id="KAK8953070.1"/>
    </source>
</evidence>
<dbReference type="EMBL" id="JBBWWR010000014">
    <property type="protein sequence ID" value="KAK8953070.1"/>
    <property type="molecule type" value="Genomic_DNA"/>
</dbReference>
<dbReference type="Gene3D" id="3.10.20.90">
    <property type="entry name" value="Phosphatidylinositol 3-kinase Catalytic Subunit, Chain A, domain 1"/>
    <property type="match status" value="1"/>
</dbReference>
<dbReference type="SUPFAM" id="SSF54236">
    <property type="entry name" value="Ubiquitin-like"/>
    <property type="match status" value="2"/>
</dbReference>
<dbReference type="SMART" id="SM00213">
    <property type="entry name" value="UBQ"/>
    <property type="match status" value="1"/>
</dbReference>
<evidence type="ECO:0000313" key="3">
    <source>
        <dbReference type="Proteomes" id="UP001412067"/>
    </source>
</evidence>
<dbReference type="InterPro" id="IPR029071">
    <property type="entry name" value="Ubiquitin-like_domsf"/>
</dbReference>
<dbReference type="Pfam" id="PF00240">
    <property type="entry name" value="ubiquitin"/>
    <property type="match status" value="1"/>
</dbReference>
<proteinExistence type="predicted"/>
<sequence length="277" mass="31231">MDIVVETADRRISFDLEILLFTTVQEIKEMVQKHYGVPVSHQTLSFNDIILEDQRHVEHYNLLQGSRVLLHLEPAAAADSRLPAPLEPSIITVWIPHYLTRFVEFPVDTSSDTIPHLKEAIREHFHHHTGRRFPAGRTMALFLDGVELKNGDHLPLMDCGVTAGSEIEVRPLTSDMWETFKVTVAFPPAGRSAKKTVLHLHAVMNLDDTVSELRIELQMMMRDGSHQFQSPSPAMMEEFFLLETCVCGLSPLETNSTSQIHVTKNTSPNCETATQNA</sequence>
<dbReference type="CDD" id="cd17039">
    <property type="entry name" value="Ubl_ubiquitin_like"/>
    <property type="match status" value="1"/>
</dbReference>
<feature type="domain" description="Ubiquitin-like" evidence="1">
    <location>
        <begin position="1"/>
        <end position="77"/>
    </location>
</feature>
<keyword evidence="3" id="KW-1185">Reference proteome</keyword>
<protein>
    <recommendedName>
        <fullName evidence="1">Ubiquitin-like domain-containing protein</fullName>
    </recommendedName>
</protein>
<organism evidence="2 3">
    <name type="scientific">Platanthera guangdongensis</name>
    <dbReference type="NCBI Taxonomy" id="2320717"/>
    <lineage>
        <taxon>Eukaryota</taxon>
        <taxon>Viridiplantae</taxon>
        <taxon>Streptophyta</taxon>
        <taxon>Embryophyta</taxon>
        <taxon>Tracheophyta</taxon>
        <taxon>Spermatophyta</taxon>
        <taxon>Magnoliopsida</taxon>
        <taxon>Liliopsida</taxon>
        <taxon>Asparagales</taxon>
        <taxon>Orchidaceae</taxon>
        <taxon>Orchidoideae</taxon>
        <taxon>Orchideae</taxon>
        <taxon>Orchidinae</taxon>
        <taxon>Platanthera</taxon>
    </lineage>
</organism>
<comment type="caution">
    <text evidence="2">The sequence shown here is derived from an EMBL/GenBank/DDBJ whole genome shotgun (WGS) entry which is preliminary data.</text>
</comment>
<dbReference type="PANTHER" id="PTHR10621">
    <property type="entry name" value="UV EXCISION REPAIR PROTEIN RAD23"/>
    <property type="match status" value="1"/>
</dbReference>
<gene>
    <name evidence="2" type="ORF">KSP40_PGU020594</name>
</gene>
<accession>A0ABR2LW31</accession>
<dbReference type="InterPro" id="IPR000626">
    <property type="entry name" value="Ubiquitin-like_dom"/>
</dbReference>